<evidence type="ECO:0000313" key="3">
    <source>
        <dbReference type="Proteomes" id="UP000198412"/>
    </source>
</evidence>
<evidence type="ECO:0000313" key="2">
    <source>
        <dbReference type="EMBL" id="SNR55099.1"/>
    </source>
</evidence>
<evidence type="ECO:0000256" key="1">
    <source>
        <dbReference type="SAM" id="Coils"/>
    </source>
</evidence>
<dbReference type="Proteomes" id="UP000198412">
    <property type="component" value="Unassembled WGS sequence"/>
</dbReference>
<organism evidence="2 3">
    <name type="scientific">Lutibacter flavus</name>
    <dbReference type="NCBI Taxonomy" id="691689"/>
    <lineage>
        <taxon>Bacteria</taxon>
        <taxon>Pseudomonadati</taxon>
        <taxon>Bacteroidota</taxon>
        <taxon>Flavobacteriia</taxon>
        <taxon>Flavobacteriales</taxon>
        <taxon>Flavobacteriaceae</taxon>
        <taxon>Lutibacter</taxon>
    </lineage>
</organism>
<dbReference type="OrthoDB" id="1115172at2"/>
<feature type="coiled-coil region" evidence="1">
    <location>
        <begin position="31"/>
        <end position="58"/>
    </location>
</feature>
<accession>A0A238XB55</accession>
<gene>
    <name evidence="2" type="ORF">SAMN04488111_1676</name>
</gene>
<sequence length="295" mass="33112">MEENKKSNSKLIVIVLALLLVGALAYTFYNNSQHKELTDAIQEEKEEIEQNLDGMIVKYEDAIGQNTSMSNELAFERDRIIALRDSIKELKGTNYNLIRRFRREIAKLEEKNKELFSLNEMLTNKNILLTSNLDSARVNISRQIAVNDTLAMQNTNLAEKVAIGSVLKVNSAKVLAMRERSSGKLVETARARNTDAFRINFTIAKNEISEQGERQVFIQIVDVTTGNTVASVGELTLLDGKTVSYSDTTTINYLNEAVDIVSLVEVDRDLIERGVYAVNIYAENRLVGVSDITLK</sequence>
<reference evidence="3" key="1">
    <citation type="submission" date="2017-06" db="EMBL/GenBank/DDBJ databases">
        <authorList>
            <person name="Varghese N."/>
            <person name="Submissions S."/>
        </authorList>
    </citation>
    <scope>NUCLEOTIDE SEQUENCE [LARGE SCALE GENOMIC DNA]</scope>
    <source>
        <strain evidence="3">DSM 27993</strain>
    </source>
</reference>
<dbReference type="RefSeq" id="WP_089377980.1">
    <property type="nucleotide sequence ID" value="NZ_FZNX01000002.1"/>
</dbReference>
<keyword evidence="3" id="KW-1185">Reference proteome</keyword>
<dbReference type="AlphaFoldDB" id="A0A238XB55"/>
<protein>
    <submittedName>
        <fullName evidence="2">Uncharacterized protein</fullName>
    </submittedName>
</protein>
<dbReference type="EMBL" id="FZNX01000002">
    <property type="protein sequence ID" value="SNR55099.1"/>
    <property type="molecule type" value="Genomic_DNA"/>
</dbReference>
<feature type="coiled-coil region" evidence="1">
    <location>
        <begin position="98"/>
        <end position="125"/>
    </location>
</feature>
<name>A0A238XB55_9FLAO</name>
<keyword evidence="1" id="KW-0175">Coiled coil</keyword>
<proteinExistence type="predicted"/>